<gene>
    <name evidence="1" type="ORF">HF292_007065</name>
</gene>
<keyword evidence="2" id="KW-1185">Reference proteome</keyword>
<evidence type="ECO:0000313" key="2">
    <source>
        <dbReference type="Proteomes" id="UP001196097"/>
    </source>
</evidence>
<proteinExistence type="predicted"/>
<dbReference type="Proteomes" id="UP001196097">
    <property type="component" value="Chromosome"/>
</dbReference>
<sequence length="67" mass="7229">MVLAYELQISIAPIGWASVLASLRLKDTGVGVTMNSGKSAGDDRGAMIEVKFFASIRELLGCAHWYL</sequence>
<name>A0ACD5ILJ8_9PROT</name>
<organism evidence="1 2">
    <name type="scientific">Acidithiobacillus ferruginosus</name>
    <dbReference type="NCBI Taxonomy" id="3063951"/>
    <lineage>
        <taxon>Bacteria</taxon>
        <taxon>Pseudomonadati</taxon>
        <taxon>Pseudomonadota</taxon>
        <taxon>Acidithiobacillia</taxon>
        <taxon>Acidithiobacillales</taxon>
        <taxon>Acidithiobacillaceae</taxon>
        <taxon>Acidithiobacillus</taxon>
    </lineage>
</organism>
<protein>
    <submittedName>
        <fullName evidence="1">Uncharacterized protein</fullName>
    </submittedName>
</protein>
<accession>A0ACD5ILJ8</accession>
<dbReference type="EMBL" id="CP130946">
    <property type="protein sequence ID" value="XRP74395.1"/>
    <property type="molecule type" value="Genomic_DNA"/>
</dbReference>
<reference evidence="1 2" key="1">
    <citation type="journal article" date="2021" name="ISME J.">
        <title>Genomic evolution of the class Acidithiobacillia: deep-branching Proteobacteria living in extreme acidic conditions.</title>
        <authorList>
            <person name="Moya-Beltran A."/>
            <person name="Beard S."/>
            <person name="Rojas-Villalobos C."/>
            <person name="Issotta F."/>
            <person name="Gallardo Y."/>
            <person name="Ulloa R."/>
            <person name="Giaveno A."/>
            <person name="Degli Esposti M."/>
            <person name="Johnson D.B."/>
            <person name="Quatrini R."/>
        </authorList>
    </citation>
    <scope>NUCLEOTIDE SEQUENCE [LARGE SCALE GENOMIC DNA]</scope>
    <source>
        <strain evidence="1 2">CF3</strain>
    </source>
</reference>
<evidence type="ECO:0000313" key="1">
    <source>
        <dbReference type="EMBL" id="XRP74395.1"/>
    </source>
</evidence>